<dbReference type="RefSeq" id="WP_136141170.1">
    <property type="nucleotide sequence ID" value="NZ_CP039247.1"/>
</dbReference>
<dbReference type="AlphaFoldDB" id="A0A4P7QG75"/>
<dbReference type="NCBIfam" id="NF001854">
    <property type="entry name" value="PRK00575.1"/>
    <property type="match status" value="1"/>
</dbReference>
<dbReference type="HAMAP" id="MF_00236">
    <property type="entry name" value="TatA_E"/>
    <property type="match status" value="1"/>
</dbReference>
<evidence type="ECO:0000256" key="6">
    <source>
        <dbReference type="ARBA" id="ARBA00022989"/>
    </source>
</evidence>
<dbReference type="Pfam" id="PF02416">
    <property type="entry name" value="TatA_B_E"/>
    <property type="match status" value="1"/>
</dbReference>
<keyword evidence="6 9" id="KW-1133">Transmembrane helix</keyword>
<feature type="region of interest" description="Disordered" evidence="10">
    <location>
        <begin position="46"/>
        <end position="121"/>
    </location>
</feature>
<keyword evidence="2 9" id="KW-0813">Transport</keyword>
<dbReference type="EMBL" id="CP039247">
    <property type="protein sequence ID" value="QCB28430.1"/>
    <property type="molecule type" value="Genomic_DNA"/>
</dbReference>
<dbReference type="InterPro" id="IPR003369">
    <property type="entry name" value="TatA/B/E"/>
</dbReference>
<dbReference type="NCBIfam" id="TIGR01411">
    <property type="entry name" value="tatAE"/>
    <property type="match status" value="1"/>
</dbReference>
<comment type="function">
    <text evidence="9">Part of the twin-arginine translocation (Tat) system that transports large folded proteins containing a characteristic twin-arginine motif in their signal peptide across membranes. TatA could form the protein-conducting channel of the Tat system.</text>
</comment>
<dbReference type="OrthoDB" id="5245163at2"/>
<proteinExistence type="inferred from homology"/>
<keyword evidence="3 9" id="KW-1003">Cell membrane</keyword>
<dbReference type="Proteomes" id="UP000296352">
    <property type="component" value="Chromosome"/>
</dbReference>
<keyword evidence="7 9" id="KW-0811">Translocation</keyword>
<comment type="similarity">
    <text evidence="9">Belongs to the TatA/E family.</text>
</comment>
<evidence type="ECO:0000256" key="1">
    <source>
        <dbReference type="ARBA" id="ARBA00004162"/>
    </source>
</evidence>
<evidence type="ECO:0000256" key="3">
    <source>
        <dbReference type="ARBA" id="ARBA00022475"/>
    </source>
</evidence>
<dbReference type="GO" id="GO:0008320">
    <property type="term" value="F:protein transmembrane transporter activity"/>
    <property type="evidence" value="ECO:0007669"/>
    <property type="project" value="UniProtKB-UniRule"/>
</dbReference>
<dbReference type="GO" id="GO:0043953">
    <property type="term" value="P:protein transport by the Tat complex"/>
    <property type="evidence" value="ECO:0007669"/>
    <property type="project" value="UniProtKB-UniRule"/>
</dbReference>
<evidence type="ECO:0000256" key="7">
    <source>
        <dbReference type="ARBA" id="ARBA00023010"/>
    </source>
</evidence>
<evidence type="ECO:0000256" key="9">
    <source>
        <dbReference type="HAMAP-Rule" id="MF_00236"/>
    </source>
</evidence>
<evidence type="ECO:0000313" key="12">
    <source>
        <dbReference type="Proteomes" id="UP000296352"/>
    </source>
</evidence>
<organism evidence="11 12">
    <name type="scientific">Corynebacterium endometrii</name>
    <dbReference type="NCBI Taxonomy" id="2488819"/>
    <lineage>
        <taxon>Bacteria</taxon>
        <taxon>Bacillati</taxon>
        <taxon>Actinomycetota</taxon>
        <taxon>Actinomycetes</taxon>
        <taxon>Mycobacteriales</taxon>
        <taxon>Corynebacteriaceae</taxon>
        <taxon>Corynebacterium</taxon>
    </lineage>
</organism>
<comment type="subunit">
    <text evidence="9">The Tat system comprises two distinct complexes: a TatABC complex, containing multiple copies of TatA, TatB and TatC subunits, and a separate TatA complex, containing only TatA subunits. Substrates initially bind to the TatABC complex, which probably triggers association of the separate TatA complex to form the active translocon.</text>
</comment>
<keyword evidence="12" id="KW-1185">Reference proteome</keyword>
<keyword evidence="5 9" id="KW-0653">Protein transport</keyword>
<evidence type="ECO:0000256" key="5">
    <source>
        <dbReference type="ARBA" id="ARBA00022927"/>
    </source>
</evidence>
<comment type="subcellular location">
    <subcellularLocation>
        <location evidence="1 9">Cell membrane</location>
        <topology evidence="1 9">Single-pass membrane protein</topology>
    </subcellularLocation>
</comment>
<feature type="compositionally biased region" description="Low complexity" evidence="10">
    <location>
        <begin position="50"/>
        <end position="91"/>
    </location>
</feature>
<evidence type="ECO:0000313" key="11">
    <source>
        <dbReference type="EMBL" id="QCB28430.1"/>
    </source>
</evidence>
<keyword evidence="4 9" id="KW-0812">Transmembrane</keyword>
<name>A0A4P7QG75_9CORY</name>
<sequence>MNPGPWEIAAIILLVVLLFGAKKLPELARSVGRSMRIFKSEVKELNNDDAQAQQQGQIAPPVQQPNQFDAAAQPNYGQQQAPQPQQGYNQQVAPESGQGYPQQQPQQPQQGYPHNPQNPQQ</sequence>
<dbReference type="PANTHER" id="PTHR42982:SF8">
    <property type="entry name" value="SEC-INDEPENDENT PROTEIN TRANSLOCASE PROTEIN TATA"/>
    <property type="match status" value="1"/>
</dbReference>
<evidence type="ECO:0000256" key="10">
    <source>
        <dbReference type="SAM" id="MobiDB-lite"/>
    </source>
</evidence>
<gene>
    <name evidence="11" type="primary">tatAy</name>
    <name evidence="9" type="synonym">tatA</name>
    <name evidence="11" type="ORF">CENDO_05750</name>
</gene>
<dbReference type="Gene3D" id="1.20.5.3310">
    <property type="match status" value="1"/>
</dbReference>
<evidence type="ECO:0000256" key="8">
    <source>
        <dbReference type="ARBA" id="ARBA00023136"/>
    </source>
</evidence>
<reference evidence="11 12" key="1">
    <citation type="submission" date="2019-04" db="EMBL/GenBank/DDBJ databases">
        <title>Corynebacterium endometrii sp. nov., isolated from the uterus of a cow with endometritis.</title>
        <authorList>
            <person name="Ballas P."/>
            <person name="Ruckert C."/>
            <person name="Wagener K."/>
            <person name="Drillich M."/>
            <person name="Kaempfer P."/>
            <person name="Busse H.-J."/>
            <person name="Ehling-Schulz M."/>
        </authorList>
    </citation>
    <scope>NUCLEOTIDE SEQUENCE [LARGE SCALE GENOMIC DNA]</scope>
    <source>
        <strain evidence="11 12">LMM-1653</strain>
    </source>
</reference>
<keyword evidence="8 9" id="KW-0472">Membrane</keyword>
<dbReference type="InterPro" id="IPR006312">
    <property type="entry name" value="TatA/E"/>
</dbReference>
<dbReference type="PANTHER" id="PTHR42982">
    <property type="entry name" value="SEC-INDEPENDENT PROTEIN TRANSLOCASE PROTEIN TATA"/>
    <property type="match status" value="1"/>
</dbReference>
<protein>
    <recommendedName>
        <fullName evidence="9">Sec-independent protein translocase protein TatA</fullName>
    </recommendedName>
</protein>
<evidence type="ECO:0000256" key="4">
    <source>
        <dbReference type="ARBA" id="ARBA00022692"/>
    </source>
</evidence>
<dbReference type="GO" id="GO:0033281">
    <property type="term" value="C:TAT protein transport complex"/>
    <property type="evidence" value="ECO:0007669"/>
    <property type="project" value="UniProtKB-UniRule"/>
</dbReference>
<evidence type="ECO:0000256" key="2">
    <source>
        <dbReference type="ARBA" id="ARBA00022448"/>
    </source>
</evidence>
<feature type="compositionally biased region" description="Low complexity" evidence="10">
    <location>
        <begin position="98"/>
        <end position="121"/>
    </location>
</feature>
<dbReference type="KEGG" id="cee:CENDO_05750"/>
<accession>A0A4P7QG75</accession>